<dbReference type="Gene3D" id="3.10.20.230">
    <property type="entry name" value="Doublecortin domain"/>
    <property type="match status" value="2"/>
</dbReference>
<evidence type="ECO:0000256" key="3">
    <source>
        <dbReference type="ARBA" id="ARBA00022553"/>
    </source>
</evidence>
<evidence type="ECO:0000256" key="11">
    <source>
        <dbReference type="ARBA" id="ARBA00066265"/>
    </source>
</evidence>
<dbReference type="AlphaFoldDB" id="A0A974CJQ4"/>
<protein>
    <recommendedName>
        <fullName evidence="12">Doublecortin domain-containing protein 2</fullName>
    </recommendedName>
</protein>
<keyword evidence="4" id="KW-0677">Repeat</keyword>
<keyword evidence="5" id="KW-0970">Cilium biogenesis/degradation</keyword>
<feature type="compositionally biased region" description="Acidic residues" evidence="13">
    <location>
        <begin position="354"/>
        <end position="392"/>
    </location>
</feature>
<dbReference type="GO" id="GO:0048813">
    <property type="term" value="P:dendrite morphogenesis"/>
    <property type="evidence" value="ECO:0007669"/>
    <property type="project" value="TreeGrafter"/>
</dbReference>
<comment type="subunit">
    <text evidence="11">Interacts with DVL1, DVL2 and DVL3.</text>
</comment>
<dbReference type="PROSITE" id="PS50309">
    <property type="entry name" value="DC"/>
    <property type="match status" value="2"/>
</dbReference>
<evidence type="ECO:0000256" key="1">
    <source>
        <dbReference type="ARBA" id="ARBA00004430"/>
    </source>
</evidence>
<name>A0A974CJQ4_XENLA</name>
<dbReference type="GO" id="GO:1902017">
    <property type="term" value="P:regulation of cilium assembly"/>
    <property type="evidence" value="ECO:0007669"/>
    <property type="project" value="TreeGrafter"/>
</dbReference>
<evidence type="ECO:0000256" key="2">
    <source>
        <dbReference type="ARBA" id="ARBA00022490"/>
    </source>
</evidence>
<keyword evidence="2" id="KW-0963">Cytoplasm</keyword>
<dbReference type="OMA" id="SHEGEAN"/>
<dbReference type="SMART" id="SM00537">
    <property type="entry name" value="DCX"/>
    <property type="match status" value="2"/>
</dbReference>
<reference evidence="16" key="1">
    <citation type="journal article" date="2016" name="Nature">
        <title>Genome evolution in the allotetraploid frog Xenopus laevis.</title>
        <authorList>
            <person name="Session A.M."/>
            <person name="Uno Y."/>
            <person name="Kwon T."/>
            <person name="Chapman J.A."/>
            <person name="Toyoda A."/>
            <person name="Takahashi S."/>
            <person name="Fukui A."/>
            <person name="Hikosaka A."/>
            <person name="Suzuki A."/>
            <person name="Kondo M."/>
            <person name="van Heeringen S.J."/>
            <person name="Quigley I."/>
            <person name="Heinz S."/>
            <person name="Ogino H."/>
            <person name="Ochi H."/>
            <person name="Hellsten U."/>
            <person name="Lyons J.B."/>
            <person name="Simakov O."/>
            <person name="Putnam N."/>
            <person name="Stites J."/>
            <person name="Kuroki Y."/>
            <person name="Tanaka T."/>
            <person name="Michiue T."/>
            <person name="Watanabe M."/>
            <person name="Bogdanovic O."/>
            <person name="Lister R."/>
            <person name="Georgiou G."/>
            <person name="Paranjpe S.S."/>
            <person name="van Kruijsbergen I."/>
            <person name="Shu S."/>
            <person name="Carlson J."/>
            <person name="Kinoshita T."/>
            <person name="Ohta Y."/>
            <person name="Mawaribuchi S."/>
            <person name="Jenkins J."/>
            <person name="Grimwood J."/>
            <person name="Schmutz J."/>
            <person name="Mitros T."/>
            <person name="Mozaffari S.V."/>
            <person name="Suzuki Y."/>
            <person name="Haramoto Y."/>
            <person name="Yamamoto T.S."/>
            <person name="Takagi C."/>
            <person name="Heald R."/>
            <person name="Miller K."/>
            <person name="Haudenschild C."/>
            <person name="Kitzman J."/>
            <person name="Nakayama T."/>
            <person name="Izutsu Y."/>
            <person name="Robert J."/>
            <person name="Fortriede J."/>
            <person name="Burns K."/>
            <person name="Lotay V."/>
            <person name="Karimi K."/>
            <person name="Yasuoka Y."/>
            <person name="Dichmann D.S."/>
            <person name="Flajnik M.F."/>
            <person name="Houston D.W."/>
            <person name="Shendure J."/>
            <person name="DuPasquier L."/>
            <person name="Vize P.D."/>
            <person name="Zorn A.M."/>
            <person name="Ito M."/>
            <person name="Marcotte E.M."/>
            <person name="Wallingford J.B."/>
            <person name="Ito Y."/>
            <person name="Asashima M."/>
            <person name="Ueno N."/>
            <person name="Matsuda Y."/>
            <person name="Veenstra G.J."/>
            <person name="Fujiyama A."/>
            <person name="Harland R.M."/>
            <person name="Taira M."/>
            <person name="Rokhsar D.S."/>
        </authorList>
    </citation>
    <scope>NUCLEOTIDE SEQUENCE [LARGE SCALE GENOMIC DNA]</scope>
    <source>
        <strain evidence="16">J</strain>
    </source>
</reference>
<evidence type="ECO:0000256" key="10">
    <source>
        <dbReference type="ARBA" id="ARBA00057353"/>
    </source>
</evidence>
<dbReference type="FunFam" id="3.10.20.230:FF:000005">
    <property type="entry name" value="Doublecortin domain containing 2"/>
    <property type="match status" value="1"/>
</dbReference>
<accession>A0A974CJQ4</accession>
<dbReference type="Proteomes" id="UP000694892">
    <property type="component" value="Chromosome 6S"/>
</dbReference>
<dbReference type="GO" id="GO:0005815">
    <property type="term" value="C:microtubule organizing center"/>
    <property type="evidence" value="ECO:0007669"/>
    <property type="project" value="TreeGrafter"/>
</dbReference>
<keyword evidence="7" id="KW-0206">Cytoskeleton</keyword>
<organism evidence="15 16">
    <name type="scientific">Xenopus laevis</name>
    <name type="common">African clawed frog</name>
    <dbReference type="NCBI Taxonomy" id="8355"/>
    <lineage>
        <taxon>Eukaryota</taxon>
        <taxon>Metazoa</taxon>
        <taxon>Chordata</taxon>
        <taxon>Craniata</taxon>
        <taxon>Vertebrata</taxon>
        <taxon>Euteleostomi</taxon>
        <taxon>Amphibia</taxon>
        <taxon>Batrachia</taxon>
        <taxon>Anura</taxon>
        <taxon>Pipoidea</taxon>
        <taxon>Pipidae</taxon>
        <taxon>Xenopodinae</taxon>
        <taxon>Xenopus</taxon>
        <taxon>Xenopus</taxon>
    </lineage>
</organism>
<comment type="function">
    <text evidence="10">Protein that plays a role in the inhibition of canonical Wnt signaling pathway. May be involved in neuronal migration during development of the cerebral neocortex. Involved in the control of ciliogenesis and ciliary length.</text>
</comment>
<dbReference type="Pfam" id="PF03607">
    <property type="entry name" value="DCX"/>
    <property type="match status" value="2"/>
</dbReference>
<feature type="compositionally biased region" description="Basic and acidic residues" evidence="13">
    <location>
        <begin position="474"/>
        <end position="483"/>
    </location>
</feature>
<dbReference type="GO" id="GO:0060271">
    <property type="term" value="P:cilium assembly"/>
    <property type="evidence" value="ECO:0007669"/>
    <property type="project" value="TreeGrafter"/>
</dbReference>
<dbReference type="EMBL" id="CM004477">
    <property type="protein sequence ID" value="OCT74527.1"/>
    <property type="molecule type" value="Genomic_DNA"/>
</dbReference>
<keyword evidence="3" id="KW-0597">Phosphoprotein</keyword>
<keyword evidence="8" id="KW-0966">Cell projection</keyword>
<dbReference type="GO" id="GO:0005930">
    <property type="term" value="C:axoneme"/>
    <property type="evidence" value="ECO:0007669"/>
    <property type="project" value="UniProtKB-SubCell"/>
</dbReference>
<dbReference type="GO" id="GO:0060091">
    <property type="term" value="C:kinocilium"/>
    <property type="evidence" value="ECO:0007669"/>
    <property type="project" value="UniProtKB-SubCell"/>
</dbReference>
<dbReference type="InterPro" id="IPR003533">
    <property type="entry name" value="Doublecortin_dom"/>
</dbReference>
<evidence type="ECO:0000256" key="13">
    <source>
        <dbReference type="SAM" id="MobiDB-lite"/>
    </source>
</evidence>
<evidence type="ECO:0000313" key="16">
    <source>
        <dbReference type="Proteomes" id="UP000694892"/>
    </source>
</evidence>
<dbReference type="GO" id="GO:0001764">
    <property type="term" value="P:neuron migration"/>
    <property type="evidence" value="ECO:0007669"/>
    <property type="project" value="TreeGrafter"/>
</dbReference>
<evidence type="ECO:0000256" key="9">
    <source>
        <dbReference type="ARBA" id="ARBA00037822"/>
    </source>
</evidence>
<dbReference type="GO" id="GO:0035556">
    <property type="term" value="P:intracellular signal transduction"/>
    <property type="evidence" value="ECO:0007669"/>
    <property type="project" value="InterPro"/>
</dbReference>
<dbReference type="SUPFAM" id="SSF89837">
    <property type="entry name" value="Doublecortin (DC)"/>
    <property type="match status" value="2"/>
</dbReference>
<dbReference type="PANTHER" id="PTHR23004:SF5">
    <property type="entry name" value="DOUBLECORTIN DOMAIN-CONTAINING PROTEIN 2"/>
    <property type="match status" value="1"/>
</dbReference>
<dbReference type="GO" id="GO:0005874">
    <property type="term" value="C:microtubule"/>
    <property type="evidence" value="ECO:0007669"/>
    <property type="project" value="TreeGrafter"/>
</dbReference>
<evidence type="ECO:0000313" key="15">
    <source>
        <dbReference type="EMBL" id="OCT74527.1"/>
    </source>
</evidence>
<feature type="domain" description="Doublecortin" evidence="14">
    <location>
        <begin position="145"/>
        <end position="227"/>
    </location>
</feature>
<sequence length="512" mass="57080">MQTASVAGGAGRPLVPLDQQPTVKSVHVFRNGDPFYRGRRMLIHEKRVGTFDVFLKDVTGGVQAPFGAVRNIYTPQNGHRINSLDDLQPGECYVAGGRETFKKLDYLHIGEIKRKTVDPLSQVKPVSHSRINVSARFRKNVQEPCTVFLVANGETLNPFVRLLIPRKTLEQWEHVLALVTEKVKLRNGAVHRLYTLEGTPVQNGSELENGQFYVAVGREKFKKLPYSDLIFSKASLRRAHGSKASSLPPNNGFGKSKENRQIKSTGGSSDTVDNMISPQPPKPKGRKHTEPQILNNARVKQNNEHTNSHIIFPVNDDGIFKAGKDRSEMWGASEVQEDENTKVEVPVDQRVAETVEEEEKPSEDNEGSEIGDHCDEDAEVEEENNDNDDDEGEQNHTIENEVHGEETDEVEDHSMVSNEVTTNHGNMSKESEDEVNVGDTETQEGDPQHSQSLEDEEVDAVGHINGELEEREEGSDAHDKKAENPLPRPTSSRLLEKISTPTENDQCEVAEP</sequence>
<feature type="region of interest" description="Disordered" evidence="13">
    <location>
        <begin position="240"/>
        <end position="290"/>
    </location>
</feature>
<feature type="compositionally biased region" description="Basic and acidic residues" evidence="13">
    <location>
        <begin position="393"/>
        <end position="405"/>
    </location>
</feature>
<evidence type="ECO:0000256" key="5">
    <source>
        <dbReference type="ARBA" id="ARBA00022794"/>
    </source>
</evidence>
<feature type="compositionally biased region" description="Polar residues" evidence="13">
    <location>
        <begin position="415"/>
        <end position="428"/>
    </location>
</feature>
<evidence type="ECO:0000256" key="7">
    <source>
        <dbReference type="ARBA" id="ARBA00023212"/>
    </source>
</evidence>
<feature type="domain" description="Doublecortin" evidence="14">
    <location>
        <begin position="24"/>
        <end position="107"/>
    </location>
</feature>
<evidence type="ECO:0000256" key="12">
    <source>
        <dbReference type="ARBA" id="ARBA00072980"/>
    </source>
</evidence>
<gene>
    <name evidence="15" type="ORF">XELAEV_18033510mg</name>
</gene>
<feature type="region of interest" description="Disordered" evidence="13">
    <location>
        <begin position="330"/>
        <end position="512"/>
    </location>
</feature>
<evidence type="ECO:0000256" key="8">
    <source>
        <dbReference type="ARBA" id="ARBA00023273"/>
    </source>
</evidence>
<feature type="compositionally biased region" description="Acidic residues" evidence="13">
    <location>
        <begin position="431"/>
        <end position="444"/>
    </location>
</feature>
<evidence type="ECO:0000256" key="6">
    <source>
        <dbReference type="ARBA" id="ARBA00022902"/>
    </source>
</evidence>
<dbReference type="CDD" id="cd17152">
    <property type="entry name" value="DCX2_DCDC2"/>
    <property type="match status" value="1"/>
</dbReference>
<dbReference type="InterPro" id="IPR036572">
    <property type="entry name" value="Doublecortin_dom_sf"/>
</dbReference>
<feature type="compositionally biased region" description="Basic and acidic residues" evidence="13">
    <location>
        <begin position="339"/>
        <end position="353"/>
    </location>
</feature>
<evidence type="ECO:0000259" key="14">
    <source>
        <dbReference type="PROSITE" id="PS50309"/>
    </source>
</evidence>
<comment type="subcellular location">
    <subcellularLocation>
        <location evidence="9">Cell projection</location>
        <location evidence="9">Kinocilium</location>
    </subcellularLocation>
    <subcellularLocation>
        <location evidence="1">Cytoplasm</location>
        <location evidence="1">Cytoskeleton</location>
        <location evidence="1">Cilium axoneme</location>
    </subcellularLocation>
</comment>
<dbReference type="FunFam" id="3.10.20.230:FF:000004">
    <property type="entry name" value="Doublecortin domain containing 2"/>
    <property type="match status" value="1"/>
</dbReference>
<evidence type="ECO:0000256" key="4">
    <source>
        <dbReference type="ARBA" id="ARBA00022737"/>
    </source>
</evidence>
<feature type="compositionally biased region" description="Polar residues" evidence="13">
    <location>
        <begin position="489"/>
        <end position="504"/>
    </location>
</feature>
<dbReference type="PANTHER" id="PTHR23004">
    <property type="entry name" value="DOUBLECORTIN DOMAIN CONTAINING 2"/>
    <property type="match status" value="1"/>
</dbReference>
<proteinExistence type="predicted"/>
<keyword evidence="6" id="KW-0524">Neurogenesis</keyword>
<dbReference type="InterPro" id="IPR033036">
    <property type="entry name" value="DCDC2_DCX_dom2"/>
</dbReference>
<feature type="compositionally biased region" description="Polar residues" evidence="13">
    <location>
        <begin position="262"/>
        <end position="277"/>
    </location>
</feature>